<dbReference type="PROSITE" id="PS01358">
    <property type="entry name" value="ZF_RANBP2_1"/>
    <property type="match status" value="1"/>
</dbReference>
<dbReference type="EMBL" id="GALX01004320">
    <property type="protein sequence ID" value="JAB64146.1"/>
    <property type="molecule type" value="Transcribed_RNA"/>
</dbReference>
<sequence length="681" mass="75996">MFAGGRRRSSSVKVMQLFHELKQQFPTIPDHIVTSCITSYIQSNAQGKTSNIIDLLDAALTENNQEQMGRPQSPLESPSLTQNLEPKDIPTRADVHPHPQSTFGKVSEKANLDQPRVERNRFEMNESASDFNRNIVKPSVSNCNEGVSAPTPKGGLAKRPNHLDIKSETFNSFENANEEKRKFNIQLSEKCKDVHKLLNSNLTSDKPPRSPLSAKRFSKNSPTKLERSSLVSPDTQKRLQEDIKSPDAQRRLSQEEKSKKESPSVSAVKKETCSTPSQTTDTLLGSPAPNVNLSLNVNCSVGLVQSPPQSKRTSVAQLTPTQPWLQQPTSPRSYTSVNLTLRPPASTPQDPIDITSQNSSLTYSTSSFDSQKGLQSRLQITVGPGGGSVSSVRARPRSYHPQEPLQEVVPTRAGSLNDLAATSEPPVILKQQARIERLRIELKTEKAKLVIMKQEIADLEKNRLKRERTIDAEVEKQLLMEIKHLRCQCEQLALADKGEEEFYQNIYTGQQGPLTADVPIVRTRQPTRRRLYYQGPTLLPHPEIEGPKWNCGVCTFLNHPDLDKCEQCEMPRIVHGTKHEAFNRNLSFDTIRMLNNNNFDFNQAARSLSYSVPNNVSNNISNAGLSLTRPLGFVLDHSGHPLSLPGHVVNSHSAPNRLNEYLGNANQNLISNTVINRQTHR</sequence>
<dbReference type="GO" id="GO:0016301">
    <property type="term" value="F:kinase activity"/>
    <property type="evidence" value="ECO:0007669"/>
    <property type="project" value="UniProtKB-KW"/>
</dbReference>
<dbReference type="AlphaFoldDB" id="V5I8P6"/>
<feature type="region of interest" description="Disordered" evidence="6">
    <location>
        <begin position="305"/>
        <end position="368"/>
    </location>
</feature>
<evidence type="ECO:0000256" key="1">
    <source>
        <dbReference type="ARBA" id="ARBA00022723"/>
    </source>
</evidence>
<organism evidence="8">
    <name type="scientific">Anoplophora glabripennis</name>
    <name type="common">Asian longhorn beetle</name>
    <name type="synonym">Anoplophora nobilis</name>
    <dbReference type="NCBI Taxonomy" id="217634"/>
    <lineage>
        <taxon>Eukaryota</taxon>
        <taxon>Metazoa</taxon>
        <taxon>Ecdysozoa</taxon>
        <taxon>Arthropoda</taxon>
        <taxon>Hexapoda</taxon>
        <taxon>Insecta</taxon>
        <taxon>Pterygota</taxon>
        <taxon>Neoptera</taxon>
        <taxon>Endopterygota</taxon>
        <taxon>Coleoptera</taxon>
        <taxon>Polyphaga</taxon>
        <taxon>Cucujiformia</taxon>
        <taxon>Chrysomeloidea</taxon>
        <taxon>Cerambycidae</taxon>
        <taxon>Lamiinae</taxon>
        <taxon>Lamiini</taxon>
        <taxon>Anoplophora</taxon>
    </lineage>
</organism>
<evidence type="ECO:0000256" key="2">
    <source>
        <dbReference type="ARBA" id="ARBA00022771"/>
    </source>
</evidence>
<evidence type="ECO:0000256" key="6">
    <source>
        <dbReference type="SAM" id="MobiDB-lite"/>
    </source>
</evidence>
<feature type="domain" description="RanBP2-type" evidence="7">
    <location>
        <begin position="544"/>
        <end position="574"/>
    </location>
</feature>
<dbReference type="Gene3D" id="1.10.8.10">
    <property type="entry name" value="DNA helicase RuvA subunit, C-terminal domain"/>
    <property type="match status" value="1"/>
</dbReference>
<evidence type="ECO:0000313" key="8">
    <source>
        <dbReference type="EMBL" id="JAB64146.1"/>
    </source>
</evidence>
<feature type="compositionally biased region" description="Basic and acidic residues" evidence="6">
    <location>
        <begin position="235"/>
        <end position="272"/>
    </location>
</feature>
<dbReference type="PANTHER" id="PTHR46253:SF1">
    <property type="entry name" value="TAB2"/>
    <property type="match status" value="1"/>
</dbReference>
<keyword evidence="8" id="KW-0418">Kinase</keyword>
<protein>
    <submittedName>
        <fullName evidence="8">TGF-beta-activated kinase 1 and MAP3K7-binding protein 2</fullName>
    </submittedName>
</protein>
<feature type="compositionally biased region" description="Polar residues" evidence="6">
    <location>
        <begin position="273"/>
        <end position="283"/>
    </location>
</feature>
<feature type="compositionally biased region" description="Polar residues" evidence="6">
    <location>
        <begin position="219"/>
        <end position="234"/>
    </location>
</feature>
<gene>
    <name evidence="8" type="primary">TAB2</name>
</gene>
<keyword evidence="5" id="KW-0175">Coiled coil</keyword>
<keyword evidence="8" id="KW-0808">Transferase</keyword>
<feature type="coiled-coil region" evidence="5">
    <location>
        <begin position="428"/>
        <end position="462"/>
    </location>
</feature>
<accession>V5I8P6</accession>
<dbReference type="GO" id="GO:0008270">
    <property type="term" value="F:zinc ion binding"/>
    <property type="evidence" value="ECO:0007669"/>
    <property type="project" value="UniProtKB-KW"/>
</dbReference>
<feature type="region of interest" description="Disordered" evidence="6">
    <location>
        <begin position="381"/>
        <end position="400"/>
    </location>
</feature>
<feature type="compositionally biased region" description="Polar residues" evidence="6">
    <location>
        <begin position="306"/>
        <end position="316"/>
    </location>
</feature>
<keyword evidence="1" id="KW-0479">Metal-binding</keyword>
<feature type="compositionally biased region" description="Low complexity" evidence="6">
    <location>
        <begin position="317"/>
        <end position="331"/>
    </location>
</feature>
<name>V5I8P6_ANOGL</name>
<evidence type="ECO:0000256" key="3">
    <source>
        <dbReference type="ARBA" id="ARBA00022833"/>
    </source>
</evidence>
<dbReference type="PANTHER" id="PTHR46253">
    <property type="entry name" value="TGF-BETA-ACTIVATED KINASE 1 AND MAP3K7-BINDING PROTEIN TAB"/>
    <property type="match status" value="1"/>
</dbReference>
<dbReference type="PROSITE" id="PS50199">
    <property type="entry name" value="ZF_RANBP2_2"/>
    <property type="match status" value="1"/>
</dbReference>
<feature type="compositionally biased region" description="Low complexity" evidence="6">
    <location>
        <begin position="355"/>
        <end position="368"/>
    </location>
</feature>
<feature type="region of interest" description="Disordered" evidence="6">
    <location>
        <begin position="64"/>
        <end position="85"/>
    </location>
</feature>
<evidence type="ECO:0000259" key="7">
    <source>
        <dbReference type="PROSITE" id="PS50199"/>
    </source>
</evidence>
<keyword evidence="3" id="KW-0862">Zinc</keyword>
<keyword evidence="2 4" id="KW-0863">Zinc-finger</keyword>
<feature type="compositionally biased region" description="Polar residues" evidence="6">
    <location>
        <begin position="74"/>
        <end position="84"/>
    </location>
</feature>
<evidence type="ECO:0000256" key="4">
    <source>
        <dbReference type="PROSITE-ProRule" id="PRU00322"/>
    </source>
</evidence>
<dbReference type="InterPro" id="IPR036443">
    <property type="entry name" value="Znf_RanBP2_sf"/>
</dbReference>
<evidence type="ECO:0000256" key="5">
    <source>
        <dbReference type="SAM" id="Coils"/>
    </source>
</evidence>
<reference evidence="8" key="1">
    <citation type="submission" date="2013-07" db="EMBL/GenBank/DDBJ databases">
        <title>Midgut Transcriptome Profiling of Anoplphora glabripennis, a Lignocellulose Degrading, Wood-Boring Cerambycid.</title>
        <authorList>
            <person name="Scully E.D."/>
            <person name="Hoover K."/>
            <person name="Carlson J.E."/>
            <person name="Tien M."/>
            <person name="Geib S.M."/>
        </authorList>
    </citation>
    <scope>NUCLEOTIDE SEQUENCE</scope>
</reference>
<dbReference type="Gene3D" id="4.10.1060.10">
    <property type="entry name" value="Zinc finger, RanBP2-type"/>
    <property type="match status" value="1"/>
</dbReference>
<dbReference type="SMART" id="SM00547">
    <property type="entry name" value="ZnF_RBZ"/>
    <property type="match status" value="1"/>
</dbReference>
<dbReference type="InterPro" id="IPR001876">
    <property type="entry name" value="Znf_RanBP2"/>
</dbReference>
<proteinExistence type="predicted"/>
<dbReference type="SUPFAM" id="SSF90209">
    <property type="entry name" value="Ran binding protein zinc finger-like"/>
    <property type="match status" value="1"/>
</dbReference>
<feature type="region of interest" description="Disordered" evidence="6">
    <location>
        <begin position="199"/>
        <end position="287"/>
    </location>
</feature>